<gene>
    <name evidence="1" type="ORF">D623_10014375</name>
</gene>
<keyword evidence="2" id="KW-1185">Reference proteome</keyword>
<dbReference type="Proteomes" id="UP000052978">
    <property type="component" value="Unassembled WGS sequence"/>
</dbReference>
<dbReference type="EMBL" id="KE163744">
    <property type="protein sequence ID" value="EPQ13590.1"/>
    <property type="molecule type" value="Genomic_DNA"/>
</dbReference>
<protein>
    <submittedName>
        <fullName evidence="1">Uncharacterized protein</fullName>
    </submittedName>
</protein>
<reference evidence="1 2" key="1">
    <citation type="journal article" date="2013" name="Nat. Commun.">
        <title>Genome analysis reveals insights into physiology and longevity of the Brandt's bat Myotis brandtii.</title>
        <authorList>
            <person name="Seim I."/>
            <person name="Fang X."/>
            <person name="Xiong Z."/>
            <person name="Lobanov A.V."/>
            <person name="Huang Z."/>
            <person name="Ma S."/>
            <person name="Feng Y."/>
            <person name="Turanov A.A."/>
            <person name="Zhu Y."/>
            <person name="Lenz T.L."/>
            <person name="Gerashchenko M.V."/>
            <person name="Fan D."/>
            <person name="Hee Yim S."/>
            <person name="Yao X."/>
            <person name="Jordan D."/>
            <person name="Xiong Y."/>
            <person name="Ma Y."/>
            <person name="Lyapunov A.N."/>
            <person name="Chen G."/>
            <person name="Kulakova O.I."/>
            <person name="Sun Y."/>
            <person name="Lee S.G."/>
            <person name="Bronson R.T."/>
            <person name="Moskalev A.A."/>
            <person name="Sunyaev S.R."/>
            <person name="Zhang G."/>
            <person name="Krogh A."/>
            <person name="Wang J."/>
            <person name="Gladyshev V.N."/>
        </authorList>
    </citation>
    <scope>NUCLEOTIDE SEQUENCE [LARGE SCALE GENOMIC DNA]</scope>
</reference>
<dbReference type="AlphaFoldDB" id="S7NB72"/>
<proteinExistence type="predicted"/>
<organism evidence="1 2">
    <name type="scientific">Myotis brandtii</name>
    <name type="common">Brandt's bat</name>
    <dbReference type="NCBI Taxonomy" id="109478"/>
    <lineage>
        <taxon>Eukaryota</taxon>
        <taxon>Metazoa</taxon>
        <taxon>Chordata</taxon>
        <taxon>Craniata</taxon>
        <taxon>Vertebrata</taxon>
        <taxon>Euteleostomi</taxon>
        <taxon>Mammalia</taxon>
        <taxon>Eutheria</taxon>
        <taxon>Laurasiatheria</taxon>
        <taxon>Chiroptera</taxon>
        <taxon>Yangochiroptera</taxon>
        <taxon>Vespertilionidae</taxon>
        <taxon>Myotis</taxon>
    </lineage>
</organism>
<name>S7NB72_MYOBR</name>
<sequence length="100" mass="11220">MAILAKLPKDIPRNTTVKACMGDTTDHKEKLSLIWRLAQLQASSKKFPLPSSFVFCPQSIEICLRQITSLKLFTSRFSLQCGKVAPVFSQACHDHLLPFT</sequence>
<evidence type="ECO:0000313" key="1">
    <source>
        <dbReference type="EMBL" id="EPQ13590.1"/>
    </source>
</evidence>
<evidence type="ECO:0000313" key="2">
    <source>
        <dbReference type="Proteomes" id="UP000052978"/>
    </source>
</evidence>
<accession>S7NB72</accession>